<accession>A0A7W4IV96</accession>
<name>A0A7W4IV96_9PROT</name>
<dbReference type="RefSeq" id="WP_182987198.1">
    <property type="nucleotide sequence ID" value="NZ_JABEQD010000012.1"/>
</dbReference>
<organism evidence="2 3">
    <name type="scientific">Gluconacetobacter aggeris</name>
    <dbReference type="NCBI Taxonomy" id="1286186"/>
    <lineage>
        <taxon>Bacteria</taxon>
        <taxon>Pseudomonadati</taxon>
        <taxon>Pseudomonadota</taxon>
        <taxon>Alphaproteobacteria</taxon>
        <taxon>Acetobacterales</taxon>
        <taxon>Acetobacteraceae</taxon>
        <taxon>Gluconacetobacter</taxon>
    </lineage>
</organism>
<dbReference type="InterPro" id="IPR000182">
    <property type="entry name" value="GNAT_dom"/>
</dbReference>
<dbReference type="PANTHER" id="PTHR43233">
    <property type="entry name" value="FAMILY N-ACETYLTRANSFERASE, PUTATIVE (AFU_ORTHOLOGUE AFUA_6G03350)-RELATED"/>
    <property type="match status" value="1"/>
</dbReference>
<dbReference type="Gene3D" id="3.40.630.30">
    <property type="match status" value="1"/>
</dbReference>
<dbReference type="GO" id="GO:0016747">
    <property type="term" value="F:acyltransferase activity, transferring groups other than amino-acyl groups"/>
    <property type="evidence" value="ECO:0007669"/>
    <property type="project" value="InterPro"/>
</dbReference>
<dbReference type="CDD" id="cd04301">
    <property type="entry name" value="NAT_SF"/>
    <property type="match status" value="1"/>
</dbReference>
<protein>
    <submittedName>
        <fullName evidence="2">GNAT family N-acetyltransferase</fullName>
    </submittedName>
</protein>
<dbReference type="PROSITE" id="PS51186">
    <property type="entry name" value="GNAT"/>
    <property type="match status" value="1"/>
</dbReference>
<reference evidence="2 3" key="1">
    <citation type="submission" date="2020-04" db="EMBL/GenBank/DDBJ databases">
        <title>Description of novel Gluconacetobacter.</title>
        <authorList>
            <person name="Sombolestani A."/>
        </authorList>
    </citation>
    <scope>NUCLEOTIDE SEQUENCE [LARGE SCALE GENOMIC DNA]</scope>
    <source>
        <strain evidence="2 3">LMG 27801</strain>
    </source>
</reference>
<keyword evidence="3" id="KW-1185">Reference proteome</keyword>
<keyword evidence="2" id="KW-0808">Transferase</keyword>
<evidence type="ECO:0000259" key="1">
    <source>
        <dbReference type="PROSITE" id="PS51186"/>
    </source>
</evidence>
<dbReference type="SUPFAM" id="SSF55729">
    <property type="entry name" value="Acyl-CoA N-acyltransferases (Nat)"/>
    <property type="match status" value="1"/>
</dbReference>
<dbReference type="Pfam" id="PF13508">
    <property type="entry name" value="Acetyltransf_7"/>
    <property type="match status" value="1"/>
</dbReference>
<proteinExistence type="predicted"/>
<gene>
    <name evidence="2" type="ORF">HLH36_15315</name>
</gene>
<dbReference type="Proteomes" id="UP000559860">
    <property type="component" value="Unassembled WGS sequence"/>
</dbReference>
<sequence length="145" mass="16501">MNSISHDGNRIELRRSLTDSHIDQLVALFQGEWWTKGRIRSDVEKILQSGGPIFAFIDPGDDELIAFARVLTDGVYKAIIFDIIVKSTWRNTGLGGLLMETVMNDSSIVNVTHRELYCLEEMVPFYEKWGFTSSLSGLHFMRKTS</sequence>
<dbReference type="InterPro" id="IPR016181">
    <property type="entry name" value="Acyl_CoA_acyltransferase"/>
</dbReference>
<dbReference type="InterPro" id="IPR053144">
    <property type="entry name" value="Acetyltransferase_Butenolide"/>
</dbReference>
<dbReference type="AlphaFoldDB" id="A0A7W4IV96"/>
<dbReference type="EMBL" id="JABEQD010000012">
    <property type="protein sequence ID" value="MBB2169700.1"/>
    <property type="molecule type" value="Genomic_DNA"/>
</dbReference>
<evidence type="ECO:0000313" key="2">
    <source>
        <dbReference type="EMBL" id="MBB2169700.1"/>
    </source>
</evidence>
<dbReference type="PANTHER" id="PTHR43233:SF1">
    <property type="entry name" value="FAMILY N-ACETYLTRANSFERASE, PUTATIVE (AFU_ORTHOLOGUE AFUA_6G03350)-RELATED"/>
    <property type="match status" value="1"/>
</dbReference>
<comment type="caution">
    <text evidence="2">The sequence shown here is derived from an EMBL/GenBank/DDBJ whole genome shotgun (WGS) entry which is preliminary data.</text>
</comment>
<evidence type="ECO:0000313" key="3">
    <source>
        <dbReference type="Proteomes" id="UP000559860"/>
    </source>
</evidence>
<feature type="domain" description="N-acetyltransferase" evidence="1">
    <location>
        <begin position="12"/>
        <end position="145"/>
    </location>
</feature>